<feature type="signal peptide" evidence="1">
    <location>
        <begin position="1"/>
        <end position="22"/>
    </location>
</feature>
<feature type="chain" id="PRO_5023114573" evidence="1">
    <location>
        <begin position="23"/>
        <end position="193"/>
    </location>
</feature>
<evidence type="ECO:0000256" key="1">
    <source>
        <dbReference type="SAM" id="SignalP"/>
    </source>
</evidence>
<dbReference type="SMART" id="SM00867">
    <property type="entry name" value="YceI"/>
    <property type="match status" value="1"/>
</dbReference>
<sequence>MKHVALASALALAASALAPAHAAEKWEFDKAHTQVLFVVNHLGFTDLTGQFRVVDGELMLDRENLANSSVTATLKAESVDMNHDGIDRHLKNEDFFYVEQYPELTFRSTSVTVVDEGTLKMDGELEMIGQTLPVSLDVTINNIGAHPMSGKPHAGFTATGSLKRTDWGMDYAAPAVGDEVSIRINLEARPASD</sequence>
<organism evidence="3 4">
    <name type="scientific">Alkalisalibacterium limincola</name>
    <dbReference type="NCBI Taxonomy" id="2699169"/>
    <lineage>
        <taxon>Bacteria</taxon>
        <taxon>Pseudomonadati</taxon>
        <taxon>Pseudomonadota</taxon>
        <taxon>Gammaproteobacteria</taxon>
        <taxon>Lysobacterales</taxon>
        <taxon>Lysobacteraceae</taxon>
        <taxon>Alkalisalibacterium</taxon>
    </lineage>
</organism>
<protein>
    <submittedName>
        <fullName evidence="3">YceI family protein</fullName>
    </submittedName>
</protein>
<dbReference type="PANTHER" id="PTHR34406">
    <property type="entry name" value="PROTEIN YCEI"/>
    <property type="match status" value="1"/>
</dbReference>
<dbReference type="EMBL" id="VRTS01000007">
    <property type="protein sequence ID" value="TXK61074.1"/>
    <property type="molecule type" value="Genomic_DNA"/>
</dbReference>
<gene>
    <name evidence="3" type="ORF">FU658_10965</name>
</gene>
<dbReference type="PANTHER" id="PTHR34406:SF1">
    <property type="entry name" value="PROTEIN YCEI"/>
    <property type="match status" value="1"/>
</dbReference>
<dbReference type="InterPro" id="IPR036761">
    <property type="entry name" value="TTHA0802/YceI-like_sf"/>
</dbReference>
<proteinExistence type="predicted"/>
<accession>A0A5C8KNP1</accession>
<comment type="caution">
    <text evidence="3">The sequence shown here is derived from an EMBL/GenBank/DDBJ whole genome shotgun (WGS) entry which is preliminary data.</text>
</comment>
<dbReference type="AlphaFoldDB" id="A0A5C8KNP1"/>
<evidence type="ECO:0000313" key="3">
    <source>
        <dbReference type="EMBL" id="TXK61074.1"/>
    </source>
</evidence>
<dbReference type="Proteomes" id="UP000321248">
    <property type="component" value="Unassembled WGS sequence"/>
</dbReference>
<evidence type="ECO:0000313" key="4">
    <source>
        <dbReference type="Proteomes" id="UP000321248"/>
    </source>
</evidence>
<evidence type="ECO:0000259" key="2">
    <source>
        <dbReference type="SMART" id="SM00867"/>
    </source>
</evidence>
<dbReference type="SUPFAM" id="SSF101874">
    <property type="entry name" value="YceI-like"/>
    <property type="match status" value="1"/>
</dbReference>
<feature type="domain" description="Lipid/polyisoprenoid-binding YceI-like" evidence="2">
    <location>
        <begin position="25"/>
        <end position="189"/>
    </location>
</feature>
<keyword evidence="1" id="KW-0732">Signal</keyword>
<reference evidence="3 4" key="1">
    <citation type="submission" date="2019-08" db="EMBL/GenBank/DDBJ databases">
        <authorList>
            <person name="Karlyshev A.V."/>
        </authorList>
    </citation>
    <scope>NUCLEOTIDE SEQUENCE [LARGE SCALE GENOMIC DNA]</scope>
    <source>
        <strain evidence="3 4">Alg18-2.2</strain>
    </source>
</reference>
<keyword evidence="4" id="KW-1185">Reference proteome</keyword>
<dbReference type="OrthoDB" id="9811006at2"/>
<dbReference type="Gene3D" id="2.40.128.110">
    <property type="entry name" value="Lipid/polyisoprenoid-binding, YceI-like"/>
    <property type="match status" value="1"/>
</dbReference>
<dbReference type="RefSeq" id="WP_147892117.1">
    <property type="nucleotide sequence ID" value="NZ_VRTS01000007.1"/>
</dbReference>
<dbReference type="Pfam" id="PF04264">
    <property type="entry name" value="YceI"/>
    <property type="match status" value="1"/>
</dbReference>
<dbReference type="InterPro" id="IPR007372">
    <property type="entry name" value="Lipid/polyisoprenoid-bd_YceI"/>
</dbReference>
<name>A0A5C8KNP1_9GAMM</name>